<evidence type="ECO:0000313" key="2">
    <source>
        <dbReference type="EMBL" id="NJA87714.1"/>
    </source>
</evidence>
<keyword evidence="3" id="KW-1185">Reference proteome</keyword>
<protein>
    <recommendedName>
        <fullName evidence="1">Phage tail collar domain-containing protein</fullName>
    </recommendedName>
</protein>
<dbReference type="Gene3D" id="3.90.1340.10">
    <property type="entry name" value="Phage tail collar domain"/>
    <property type="match status" value="1"/>
</dbReference>
<dbReference type="EMBL" id="JAATWB010000001">
    <property type="protein sequence ID" value="NJA87714.1"/>
    <property type="molecule type" value="Genomic_DNA"/>
</dbReference>
<dbReference type="Proteomes" id="UP000720344">
    <property type="component" value="Unassembled WGS sequence"/>
</dbReference>
<gene>
    <name evidence="2" type="ORF">HCX48_00535</name>
</gene>
<evidence type="ECO:0000259" key="1">
    <source>
        <dbReference type="Pfam" id="PF07484"/>
    </source>
</evidence>
<organism evidence="2 3">
    <name type="scientific">Rhodocyclus gracilis</name>
    <dbReference type="NCBI Taxonomy" id="2929842"/>
    <lineage>
        <taxon>Bacteria</taxon>
        <taxon>Pseudomonadati</taxon>
        <taxon>Pseudomonadota</taxon>
        <taxon>Betaproteobacteria</taxon>
        <taxon>Rhodocyclales</taxon>
        <taxon>Rhodocyclaceae</taxon>
        <taxon>Rhodocyclus</taxon>
    </lineage>
</organism>
<accession>A0ABX0WDW4</accession>
<name>A0ABX0WDW4_9RHOO</name>
<dbReference type="InterPro" id="IPR011083">
    <property type="entry name" value="Phage_tail_collar_dom"/>
</dbReference>
<dbReference type="InterPro" id="IPR037053">
    <property type="entry name" value="Phage_tail_collar_dom_sf"/>
</dbReference>
<comment type="caution">
    <text evidence="2">The sequence shown here is derived from an EMBL/GenBank/DDBJ whole genome shotgun (WGS) entry which is preliminary data.</text>
</comment>
<sequence>MKRIDGAGHVNGMFVAEDAGASRPPTEITAEWLNGVQEELLGVIEGVGDAPSGGDNGQLRRAIAKMIQSGQRSVIINNATFAAAVTGTGKAVYWDAGNSRFDLALADGTAKQSCVGFADVAKGNVYAFGDAVLFTGLTPGARYYLDGATAGAITTTAPSNAVFVGIARNATELFVDVDAASGAGVPVGTVIYVARNAAPTGYLKANGALLSRTTYSELFGAIGTTYGAGDGSTTFNLPDLRGEFIRGWDDSRGVDSARVLGSAQSSQVMSHTHGYGRGWGNSAMAHGASASDLTTLGLAEAGAGSGVANDRTEANSFIRPSGGAEGRPRNVALLACIKY</sequence>
<proteinExistence type="predicted"/>
<feature type="domain" description="Phage tail collar" evidence="1">
    <location>
        <begin position="188"/>
        <end position="245"/>
    </location>
</feature>
<dbReference type="RefSeq" id="WP_167680555.1">
    <property type="nucleotide sequence ID" value="NZ_JAATWB010000001.1"/>
</dbReference>
<dbReference type="Pfam" id="PF07484">
    <property type="entry name" value="Collar"/>
    <property type="match status" value="1"/>
</dbReference>
<reference evidence="3" key="1">
    <citation type="submission" date="2020-03" db="EMBL/GenBank/DDBJ databases">
        <title>Whole-genome sequence of the purple nonsulfur bacterium Rhodocyclus tenuis DSM112.</title>
        <authorList>
            <person name="Kyndt J.A."/>
            <person name="Meyer T.E."/>
        </authorList>
    </citation>
    <scope>NUCLEOTIDE SEQUENCE [LARGE SCALE GENOMIC DNA]</scope>
    <source>
        <strain evidence="3">DSM 112</strain>
    </source>
</reference>
<dbReference type="SUPFAM" id="SSF88874">
    <property type="entry name" value="Receptor-binding domain of short tail fibre protein gp12"/>
    <property type="match status" value="1"/>
</dbReference>
<evidence type="ECO:0000313" key="3">
    <source>
        <dbReference type="Proteomes" id="UP000720344"/>
    </source>
</evidence>